<dbReference type="Pfam" id="PF11954">
    <property type="entry name" value="DUF3471"/>
    <property type="match status" value="1"/>
</dbReference>
<accession>A0ABR0ESM6</accession>
<name>A0ABR0ESM6_ZASCE</name>
<evidence type="ECO:0000259" key="3">
    <source>
        <dbReference type="Pfam" id="PF11954"/>
    </source>
</evidence>
<evidence type="ECO:0000259" key="2">
    <source>
        <dbReference type="Pfam" id="PF00144"/>
    </source>
</evidence>
<evidence type="ECO:0008006" key="6">
    <source>
        <dbReference type="Google" id="ProtNLM"/>
    </source>
</evidence>
<dbReference type="Pfam" id="PF00144">
    <property type="entry name" value="Beta-lactamase"/>
    <property type="match status" value="1"/>
</dbReference>
<proteinExistence type="inferred from homology"/>
<dbReference type="PANTHER" id="PTHR46825">
    <property type="entry name" value="D-ALANYL-D-ALANINE-CARBOXYPEPTIDASE/ENDOPEPTIDASE AMPH"/>
    <property type="match status" value="1"/>
</dbReference>
<dbReference type="InterPro" id="IPR001466">
    <property type="entry name" value="Beta-lactam-related"/>
</dbReference>
<gene>
    <name evidence="4" type="ORF">PRZ48_005137</name>
</gene>
<comment type="similarity">
    <text evidence="1">Belongs to the peptidase S12 family.</text>
</comment>
<dbReference type="Proteomes" id="UP001305779">
    <property type="component" value="Unassembled WGS sequence"/>
</dbReference>
<dbReference type="SUPFAM" id="SSF56601">
    <property type="entry name" value="beta-lactamase/transpeptidase-like"/>
    <property type="match status" value="1"/>
</dbReference>
<dbReference type="PANTHER" id="PTHR46825:SF14">
    <property type="entry name" value="BETA-LACTAMASE-RELATED DOMAIN-CONTAINING PROTEIN"/>
    <property type="match status" value="1"/>
</dbReference>
<comment type="caution">
    <text evidence="4">The sequence shown here is derived from an EMBL/GenBank/DDBJ whole genome shotgun (WGS) entry which is preliminary data.</text>
</comment>
<evidence type="ECO:0000313" key="5">
    <source>
        <dbReference type="Proteomes" id="UP001305779"/>
    </source>
</evidence>
<reference evidence="4 5" key="1">
    <citation type="journal article" date="2023" name="G3 (Bethesda)">
        <title>A chromosome-level genome assembly of Zasmidium syzygii isolated from banana leaves.</title>
        <authorList>
            <person name="van Westerhoven A.C."/>
            <person name="Mehrabi R."/>
            <person name="Talebi R."/>
            <person name="Steentjes M.B.F."/>
            <person name="Corcolon B."/>
            <person name="Chong P.A."/>
            <person name="Kema G.H.J."/>
            <person name="Seidl M.F."/>
        </authorList>
    </citation>
    <scope>NUCLEOTIDE SEQUENCE [LARGE SCALE GENOMIC DNA]</scope>
    <source>
        <strain evidence="4 5">P124</strain>
    </source>
</reference>
<protein>
    <recommendedName>
        <fullName evidence="6">Beta-lactamase/transpeptidase-like protein</fullName>
    </recommendedName>
</protein>
<dbReference type="InterPro" id="IPR050491">
    <property type="entry name" value="AmpC-like"/>
</dbReference>
<sequence length="462" mass="51485">MTAAAVGVLVEEGKLNWSTPVKQILPKFGQKNSHVEDLVNVADLLSHRTGLSDVVPLSYTFQGDGEFLLPKSQLYPIFESLPTSTSIRTGWQYLNSGYAIAGKIVETLSGVSFRDHLNATIFHKLGMGSTTLRPSDILEPSSLALPYASLANGTPFALPNRQVFENTFMEPAGGVYSSVNDLLKWSQSLLSSLDYGASTNASLPNIDYIMSNQVPIDNPSLLERSYGLGWVRTQLPGTIGLIGENMDILTEQEVPAFDVGQQSKLLVYHQGSTVGYYGCLLIFPETASAVVVLTNTAALNDVADWIARAYAETLFGKVKPTDYIGLATTSKDRLLELYQGLQRDVDEDRRPSTKPKSLTPFVGTYDHPTLPFSIEIVHDSSDLALLFQGKESHRYSLRHFRDNTFEWTLTRDETALRGRYDVWDPSYFRFNFTGRTSDDHFNKLQWSIIPEEPEVFTRRSGR</sequence>
<feature type="domain" description="Peptidase S12 Pab87-related C-terminal" evidence="3">
    <location>
        <begin position="349"/>
        <end position="447"/>
    </location>
</feature>
<organism evidence="4 5">
    <name type="scientific">Zasmidium cellare</name>
    <name type="common">Wine cellar mold</name>
    <name type="synonym">Racodium cellare</name>
    <dbReference type="NCBI Taxonomy" id="395010"/>
    <lineage>
        <taxon>Eukaryota</taxon>
        <taxon>Fungi</taxon>
        <taxon>Dikarya</taxon>
        <taxon>Ascomycota</taxon>
        <taxon>Pezizomycotina</taxon>
        <taxon>Dothideomycetes</taxon>
        <taxon>Dothideomycetidae</taxon>
        <taxon>Mycosphaerellales</taxon>
        <taxon>Mycosphaerellaceae</taxon>
        <taxon>Zasmidium</taxon>
    </lineage>
</organism>
<evidence type="ECO:0000256" key="1">
    <source>
        <dbReference type="ARBA" id="ARBA00038215"/>
    </source>
</evidence>
<dbReference type="InterPro" id="IPR021860">
    <property type="entry name" value="Peptidase_S12_Pab87-rel_C"/>
</dbReference>
<feature type="domain" description="Beta-lactamase-related" evidence="2">
    <location>
        <begin position="1"/>
        <end position="307"/>
    </location>
</feature>
<dbReference type="Gene3D" id="3.40.710.10">
    <property type="entry name" value="DD-peptidase/beta-lactamase superfamily"/>
    <property type="match status" value="1"/>
</dbReference>
<dbReference type="EMBL" id="JAXOVC010000003">
    <property type="protein sequence ID" value="KAK4504221.1"/>
    <property type="molecule type" value="Genomic_DNA"/>
</dbReference>
<dbReference type="InterPro" id="IPR012338">
    <property type="entry name" value="Beta-lactam/transpept-like"/>
</dbReference>
<evidence type="ECO:0000313" key="4">
    <source>
        <dbReference type="EMBL" id="KAK4504221.1"/>
    </source>
</evidence>
<keyword evidence="5" id="KW-1185">Reference proteome</keyword>